<dbReference type="RefSeq" id="WP_270155585.1">
    <property type="nucleotide sequence ID" value="NZ_JAPNNL010000050.1"/>
</dbReference>
<organism evidence="1 2">
    <name type="scientific">Nonomuraea corallina</name>
    <dbReference type="NCBI Taxonomy" id="2989783"/>
    <lineage>
        <taxon>Bacteria</taxon>
        <taxon>Bacillati</taxon>
        <taxon>Actinomycetota</taxon>
        <taxon>Actinomycetes</taxon>
        <taxon>Streptosporangiales</taxon>
        <taxon>Streptosporangiaceae</taxon>
        <taxon>Nonomuraea</taxon>
    </lineage>
</organism>
<sequence>MDGDSLAAADLLAALGRAAGMLSGLRHPFARSRPFSYVVPPAGVRTGNAFMLPDGREVTFAVLVAASGDGFRVEGGVTVEDEPLLSLPAVHAPELRRALTLLDEYAAEVAGAAGRLLDGALDEIV</sequence>
<comment type="caution">
    <text evidence="1">The sequence shown here is derived from an EMBL/GenBank/DDBJ whole genome shotgun (WGS) entry which is preliminary data.</text>
</comment>
<proteinExistence type="predicted"/>
<keyword evidence="2" id="KW-1185">Reference proteome</keyword>
<dbReference type="Proteomes" id="UP001144036">
    <property type="component" value="Unassembled WGS sequence"/>
</dbReference>
<evidence type="ECO:0000313" key="1">
    <source>
        <dbReference type="EMBL" id="MDA0634761.1"/>
    </source>
</evidence>
<dbReference type="EMBL" id="JAPNNL010000050">
    <property type="protein sequence ID" value="MDA0634761.1"/>
    <property type="molecule type" value="Genomic_DNA"/>
</dbReference>
<accession>A0ABT4SC25</accession>
<gene>
    <name evidence="1" type="ORF">OUY22_15155</name>
</gene>
<name>A0ABT4SC25_9ACTN</name>
<protein>
    <recommendedName>
        <fullName evidence="3">AraC family transcriptional regulator</fullName>
    </recommendedName>
</protein>
<reference evidence="1" key="1">
    <citation type="submission" date="2022-11" db="EMBL/GenBank/DDBJ databases">
        <title>Nonomuraea corallina sp. nov., a new species of the genus Nonomuraea isolated from sea side sediment in Thai sea.</title>
        <authorList>
            <person name="Ngamcharungchit C."/>
            <person name="Matsumoto A."/>
            <person name="Suriyachadkun C."/>
            <person name="Panbangred W."/>
            <person name="Inahashi Y."/>
            <person name="Intra B."/>
        </authorList>
    </citation>
    <scope>NUCLEOTIDE SEQUENCE</scope>
    <source>
        <strain evidence="1">MCN248</strain>
    </source>
</reference>
<evidence type="ECO:0000313" key="2">
    <source>
        <dbReference type="Proteomes" id="UP001144036"/>
    </source>
</evidence>
<evidence type="ECO:0008006" key="3">
    <source>
        <dbReference type="Google" id="ProtNLM"/>
    </source>
</evidence>